<dbReference type="Proteomes" id="UP000746535">
    <property type="component" value="Unassembled WGS sequence"/>
</dbReference>
<keyword evidence="2" id="KW-1185">Reference proteome</keyword>
<gene>
    <name evidence="1" type="ORF">HBH25_03500</name>
</gene>
<organism evidence="1 2">
    <name type="scientific">Pseudomonas quercus</name>
    <dbReference type="NCBI Taxonomy" id="2722792"/>
    <lineage>
        <taxon>Bacteria</taxon>
        <taxon>Pseudomonadati</taxon>
        <taxon>Pseudomonadota</taxon>
        <taxon>Gammaproteobacteria</taxon>
        <taxon>Pseudomonadales</taxon>
        <taxon>Pseudomonadaceae</taxon>
        <taxon>Pseudomonas</taxon>
    </lineage>
</organism>
<dbReference type="EMBL" id="JAAVJI010000002">
    <property type="protein sequence ID" value="NJO99924.1"/>
    <property type="molecule type" value="Genomic_DNA"/>
</dbReference>
<name>A0ABX0Y9B8_9PSED</name>
<proteinExistence type="predicted"/>
<dbReference type="RefSeq" id="WP_168081590.1">
    <property type="nucleotide sequence ID" value="NZ_JAAVJI010000002.1"/>
</dbReference>
<evidence type="ECO:0000313" key="2">
    <source>
        <dbReference type="Proteomes" id="UP000746535"/>
    </source>
</evidence>
<sequence length="173" mass="18168">MALYEIAFRGECIPGVPVETVKASVGQLFRADAERVALLFSGRRLVLKGGLEAAAAERFRQAMAKAGAVAYVQETASVEHVELAPPPPLASVTGPRLQVTPRDRYMAAFVDVDAPDYPVAEPGALMQPQAAPVPPPPLDLSRLSLAPAGADLVTAEPKAVAVVPDVSHLKMVP</sequence>
<reference evidence="1 2" key="1">
    <citation type="submission" date="2020-03" db="EMBL/GenBank/DDBJ databases">
        <authorList>
            <person name="Wang L."/>
            <person name="He N."/>
            <person name="Li Y."/>
            <person name="Fang Y."/>
            <person name="Zhang F."/>
        </authorList>
    </citation>
    <scope>NUCLEOTIDE SEQUENCE [LARGE SCALE GENOMIC DNA]</scope>
    <source>
        <strain evidence="2">hsmgli-8</strain>
    </source>
</reference>
<comment type="caution">
    <text evidence="1">The sequence shown here is derived from an EMBL/GenBank/DDBJ whole genome shotgun (WGS) entry which is preliminary data.</text>
</comment>
<protein>
    <submittedName>
        <fullName evidence="1">Uncharacterized protein</fullName>
    </submittedName>
</protein>
<accession>A0ABX0Y9B8</accession>
<evidence type="ECO:0000313" key="1">
    <source>
        <dbReference type="EMBL" id="NJO99924.1"/>
    </source>
</evidence>